<evidence type="ECO:0000256" key="7">
    <source>
        <dbReference type="PIRSR" id="PIRSR000724-1"/>
    </source>
</evidence>
<proteinExistence type="inferred from homology"/>
<dbReference type="EC" id="2.7.2.3" evidence="2 9"/>
<evidence type="ECO:0000256" key="2">
    <source>
        <dbReference type="ARBA" id="ARBA00013061"/>
    </source>
</evidence>
<dbReference type="GO" id="GO:0043531">
    <property type="term" value="F:ADP binding"/>
    <property type="evidence" value="ECO:0007669"/>
    <property type="project" value="TreeGrafter"/>
</dbReference>
<dbReference type="PANTHER" id="PTHR11406">
    <property type="entry name" value="PHOSPHOGLYCERATE KINASE"/>
    <property type="match status" value="1"/>
</dbReference>
<dbReference type="GO" id="GO:0005829">
    <property type="term" value="C:cytosol"/>
    <property type="evidence" value="ECO:0007669"/>
    <property type="project" value="TreeGrafter"/>
</dbReference>
<reference evidence="11" key="1">
    <citation type="submission" date="2017-09" db="EMBL/GenBank/DDBJ databases">
        <title>Depth-based differentiation of microbial function through sediment-hosted aquifers and enrichment of novel symbionts in the deep terrestrial subsurface.</title>
        <authorList>
            <person name="Probst A.J."/>
            <person name="Ladd B."/>
            <person name="Jarett J.K."/>
            <person name="Geller-Mcgrath D.E."/>
            <person name="Sieber C.M.K."/>
            <person name="Emerson J.B."/>
            <person name="Anantharaman K."/>
            <person name="Thomas B.C."/>
            <person name="Malmstrom R."/>
            <person name="Stieglmeier M."/>
            <person name="Klingl A."/>
            <person name="Woyke T."/>
            <person name="Ryan C.M."/>
            <person name="Banfield J.F."/>
        </authorList>
    </citation>
    <scope>NUCLEOTIDE SEQUENCE [LARGE SCALE GENOMIC DNA]</scope>
</reference>
<dbReference type="Gene3D" id="3.40.50.1260">
    <property type="entry name" value="Phosphoglycerate kinase, N-terminal domain"/>
    <property type="match status" value="3"/>
</dbReference>
<protein>
    <recommendedName>
        <fullName evidence="2 9">Phosphoglycerate kinase</fullName>
        <ecNumber evidence="2 9">2.7.2.3</ecNumber>
    </recommendedName>
</protein>
<dbReference type="Proteomes" id="UP000230363">
    <property type="component" value="Unassembled WGS sequence"/>
</dbReference>
<comment type="caution">
    <text evidence="10">The sequence shown here is derived from an EMBL/GenBank/DDBJ whole genome shotgun (WGS) entry which is preliminary data.</text>
</comment>
<evidence type="ECO:0000256" key="3">
    <source>
        <dbReference type="ARBA" id="ARBA00022679"/>
    </source>
</evidence>
<evidence type="ECO:0000256" key="4">
    <source>
        <dbReference type="ARBA" id="ARBA00022741"/>
    </source>
</evidence>
<feature type="binding site" evidence="8">
    <location>
        <position position="203"/>
    </location>
    <ligand>
        <name>ATP</name>
        <dbReference type="ChEBI" id="CHEBI:30616"/>
    </ligand>
</feature>
<feature type="binding site" evidence="7">
    <location>
        <begin position="58"/>
        <end position="61"/>
    </location>
    <ligand>
        <name>substrate</name>
    </ligand>
</feature>
<feature type="binding site" evidence="7">
    <location>
        <position position="35"/>
    </location>
    <ligand>
        <name>(2R)-3-phosphoglycerate</name>
        <dbReference type="ChEBI" id="CHEBI:58272"/>
    </ligand>
</feature>
<comment type="similarity">
    <text evidence="9">Belongs to the phosphoglycerate kinase family.</text>
</comment>
<comment type="catalytic activity">
    <reaction evidence="1 9">
        <text>(2R)-3-phosphoglycerate + ATP = (2R)-3-phospho-glyceroyl phosphate + ADP</text>
        <dbReference type="Rhea" id="RHEA:14801"/>
        <dbReference type="ChEBI" id="CHEBI:30616"/>
        <dbReference type="ChEBI" id="CHEBI:57604"/>
        <dbReference type="ChEBI" id="CHEBI:58272"/>
        <dbReference type="ChEBI" id="CHEBI:456216"/>
        <dbReference type="EC" id="2.7.2.3"/>
    </reaction>
</comment>
<keyword evidence="6 8" id="KW-0067">ATP-binding</keyword>
<evidence type="ECO:0000256" key="5">
    <source>
        <dbReference type="ARBA" id="ARBA00022777"/>
    </source>
</evidence>
<evidence type="ECO:0000256" key="6">
    <source>
        <dbReference type="ARBA" id="ARBA00022840"/>
    </source>
</evidence>
<evidence type="ECO:0000313" key="10">
    <source>
        <dbReference type="EMBL" id="PIY59626.1"/>
    </source>
</evidence>
<dbReference type="SUPFAM" id="SSF53748">
    <property type="entry name" value="Phosphoglycerate kinase"/>
    <property type="match status" value="1"/>
</dbReference>
<evidence type="ECO:0000256" key="9">
    <source>
        <dbReference type="RuleBase" id="RU000532"/>
    </source>
</evidence>
<dbReference type="PRINTS" id="PR00477">
    <property type="entry name" value="PHGLYCKINASE"/>
</dbReference>
<evidence type="ECO:0000256" key="8">
    <source>
        <dbReference type="PIRSR" id="PIRSR000724-2"/>
    </source>
</evidence>
<dbReference type="GO" id="GO:0005524">
    <property type="term" value="F:ATP binding"/>
    <property type="evidence" value="ECO:0007669"/>
    <property type="project" value="UniProtKB-KW"/>
</dbReference>
<keyword evidence="3 9" id="KW-0808">Transferase</keyword>
<feature type="binding site" evidence="8">
    <location>
        <position position="301"/>
    </location>
    <ligand>
        <name>ATP</name>
        <dbReference type="ChEBI" id="CHEBI:30616"/>
    </ligand>
</feature>
<feature type="binding site" evidence="7">
    <location>
        <position position="121"/>
    </location>
    <ligand>
        <name>(2R)-3-phosphoglycerate</name>
        <dbReference type="ChEBI" id="CHEBI:58272"/>
    </ligand>
</feature>
<dbReference type="EMBL" id="PFKZ01000029">
    <property type="protein sequence ID" value="PIY59626.1"/>
    <property type="molecule type" value="Genomic_DNA"/>
</dbReference>
<dbReference type="InterPro" id="IPR015824">
    <property type="entry name" value="Phosphoglycerate_kinase_N"/>
</dbReference>
<accession>A0A2M7Q871</accession>
<evidence type="ECO:0000256" key="1">
    <source>
        <dbReference type="ARBA" id="ARBA00000642"/>
    </source>
</evidence>
<dbReference type="GO" id="GO:0006094">
    <property type="term" value="P:gluconeogenesis"/>
    <property type="evidence" value="ECO:0007669"/>
    <property type="project" value="TreeGrafter"/>
</dbReference>
<dbReference type="AlphaFoldDB" id="A0A2M7Q871"/>
<dbReference type="GO" id="GO:0004618">
    <property type="term" value="F:phosphoglycerate kinase activity"/>
    <property type="evidence" value="ECO:0007669"/>
    <property type="project" value="UniProtKB-EC"/>
</dbReference>
<feature type="binding site" evidence="7">
    <location>
        <begin position="22"/>
        <end position="24"/>
    </location>
    <ligand>
        <name>substrate</name>
    </ligand>
</feature>
<dbReference type="InterPro" id="IPR036043">
    <property type="entry name" value="Phosphoglycerate_kinase_sf"/>
</dbReference>
<name>A0A2M7Q871_9BACT</name>
<gene>
    <name evidence="10" type="primary">pgk</name>
    <name evidence="10" type="ORF">COY96_00760</name>
</gene>
<dbReference type="GO" id="GO:0006096">
    <property type="term" value="P:glycolytic process"/>
    <property type="evidence" value="ECO:0007669"/>
    <property type="project" value="InterPro"/>
</dbReference>
<evidence type="ECO:0000313" key="11">
    <source>
        <dbReference type="Proteomes" id="UP000230363"/>
    </source>
</evidence>
<dbReference type="PIRSF" id="PIRSF000724">
    <property type="entry name" value="Pgk"/>
    <property type="match status" value="1"/>
</dbReference>
<keyword evidence="4" id="KW-0547">Nucleotide-binding</keyword>
<dbReference type="PANTHER" id="PTHR11406:SF23">
    <property type="entry name" value="PHOSPHOGLYCERATE KINASE 1, CHLOROPLASTIC-RELATED"/>
    <property type="match status" value="1"/>
</dbReference>
<dbReference type="InterPro" id="IPR001576">
    <property type="entry name" value="Phosphoglycerate_kinase"/>
</dbReference>
<keyword evidence="5 9" id="KW-0418">Kinase</keyword>
<dbReference type="Pfam" id="PF00162">
    <property type="entry name" value="PGK"/>
    <property type="match status" value="1"/>
</dbReference>
<sequence length="362" mass="39844">MKFIELLKKEDLFGKTCLLRVDLNIAEKEAKNSPRVKGILPTIEFLIKNGAKVVILSHRGRPKGFNKKQSLKPFVKILSSLLNPTLTRKCGIHFIDFNKSWAQILASINRSNGIFLLENLRFFSEEEKNDAKFAKQLASLGEIYVNDAFAVSHRVNASVAAITKFLPSYAGLLLEKEIKNLHFAMNPEKPLVVILGGAKISTKICLIKNFESRADYFLIGGGIAHNFLLAQGLPIGDSISEEKTVNFAKKMLKNNRVILPVDYVIKNRKILDIGPNTVKLYSDIINKAETIIWNGPMGHFEDKKFAKGSEEIAKAILNSRAFSVIGGGETAALMLKVNPPHPPTGGGGQRSNVFLSTGGGAM</sequence>
<feature type="binding site" evidence="7">
    <location>
        <position position="154"/>
    </location>
    <ligand>
        <name>(2R)-3-phosphoglycerate</name>
        <dbReference type="ChEBI" id="CHEBI:58272"/>
    </ligand>
</feature>
<organism evidence="10 11">
    <name type="scientific">Candidatus Wolfebacteria bacterium CG_4_10_14_0_8_um_filter_37_11</name>
    <dbReference type="NCBI Taxonomy" id="1975062"/>
    <lineage>
        <taxon>Bacteria</taxon>
        <taxon>Candidatus Wolfeibacteriota</taxon>
    </lineage>
</organism>
<feature type="non-terminal residue" evidence="10">
    <location>
        <position position="362"/>
    </location>
</feature>